<dbReference type="Pfam" id="PF00098">
    <property type="entry name" value="zf-CCHC"/>
    <property type="match status" value="2"/>
</dbReference>
<feature type="domain" description="Integrase catalytic" evidence="13">
    <location>
        <begin position="971"/>
        <end position="1129"/>
    </location>
</feature>
<dbReference type="InterPro" id="IPR012337">
    <property type="entry name" value="RNaseH-like_sf"/>
</dbReference>
<keyword evidence="6" id="KW-0255">Endonuclease</keyword>
<dbReference type="Gene3D" id="4.10.60.10">
    <property type="entry name" value="Zinc finger, CCHC-type"/>
    <property type="match status" value="1"/>
</dbReference>
<proteinExistence type="predicted"/>
<dbReference type="SUPFAM" id="SSF57756">
    <property type="entry name" value="Retrovirus zinc finger-like domains"/>
    <property type="match status" value="1"/>
</dbReference>
<dbReference type="Pfam" id="PF00078">
    <property type="entry name" value="RVT_1"/>
    <property type="match status" value="1"/>
</dbReference>
<keyword evidence="15" id="KW-1185">Reference proteome</keyword>
<dbReference type="GO" id="GO:0004519">
    <property type="term" value="F:endonuclease activity"/>
    <property type="evidence" value="ECO:0007669"/>
    <property type="project" value="UniProtKB-KW"/>
</dbReference>
<evidence type="ECO:0000256" key="5">
    <source>
        <dbReference type="ARBA" id="ARBA00022722"/>
    </source>
</evidence>
<dbReference type="Pfam" id="PF17921">
    <property type="entry name" value="Integrase_H2C2"/>
    <property type="match status" value="1"/>
</dbReference>
<reference evidence="14" key="1">
    <citation type="submission" date="2022-03" db="EMBL/GenBank/DDBJ databases">
        <authorList>
            <person name="Tunstrom K."/>
        </authorList>
    </citation>
    <scope>NUCLEOTIDE SEQUENCE</scope>
</reference>
<dbReference type="GO" id="GO:0015074">
    <property type="term" value="P:DNA integration"/>
    <property type="evidence" value="ECO:0007669"/>
    <property type="project" value="InterPro"/>
</dbReference>
<dbReference type="SUPFAM" id="SSF50630">
    <property type="entry name" value="Acid proteases"/>
    <property type="match status" value="1"/>
</dbReference>
<evidence type="ECO:0000256" key="6">
    <source>
        <dbReference type="ARBA" id="ARBA00022759"/>
    </source>
</evidence>
<evidence type="ECO:0000259" key="10">
    <source>
        <dbReference type="PROSITE" id="PS50158"/>
    </source>
</evidence>
<dbReference type="SMART" id="SM00343">
    <property type="entry name" value="ZnF_C2HC"/>
    <property type="match status" value="2"/>
</dbReference>
<evidence type="ECO:0000259" key="11">
    <source>
        <dbReference type="PROSITE" id="PS50175"/>
    </source>
</evidence>
<organism evidence="14 15">
    <name type="scientific">Euphydryas editha</name>
    <name type="common">Edith's checkerspot</name>
    <dbReference type="NCBI Taxonomy" id="104508"/>
    <lineage>
        <taxon>Eukaryota</taxon>
        <taxon>Metazoa</taxon>
        <taxon>Ecdysozoa</taxon>
        <taxon>Arthropoda</taxon>
        <taxon>Hexapoda</taxon>
        <taxon>Insecta</taxon>
        <taxon>Pterygota</taxon>
        <taxon>Neoptera</taxon>
        <taxon>Endopterygota</taxon>
        <taxon>Lepidoptera</taxon>
        <taxon>Glossata</taxon>
        <taxon>Ditrysia</taxon>
        <taxon>Papilionoidea</taxon>
        <taxon>Nymphalidae</taxon>
        <taxon>Nymphalinae</taxon>
        <taxon>Euphydryas</taxon>
    </lineage>
</organism>
<evidence type="ECO:0000256" key="2">
    <source>
        <dbReference type="ARBA" id="ARBA00022670"/>
    </source>
</evidence>
<dbReference type="Gene3D" id="3.30.70.270">
    <property type="match status" value="2"/>
</dbReference>
<dbReference type="SUPFAM" id="SSF56672">
    <property type="entry name" value="DNA/RNA polymerases"/>
    <property type="match status" value="1"/>
</dbReference>
<dbReference type="InterPro" id="IPR001995">
    <property type="entry name" value="Peptidase_A2_cat"/>
</dbReference>
<dbReference type="Proteomes" id="UP001153954">
    <property type="component" value="Unassembled WGS sequence"/>
</dbReference>
<dbReference type="InterPro" id="IPR036875">
    <property type="entry name" value="Znf_CCHC_sf"/>
</dbReference>
<dbReference type="PROSITE" id="PS50158">
    <property type="entry name" value="ZF_CCHC"/>
    <property type="match status" value="2"/>
</dbReference>
<sequence length="1267" mass="144245">MKWVEFKEIFLSRFDMLETCAETILKMLTGKPQEGECLATYASRIFTILMSRWGNLGKEEMVVSLILAHMGQIEPRLQRSIFSEEVTSRCKMQRELMAFSYRKRSYQETTKTIASTTQDNKRPRLSSVSTKCYACGKIGHKSFECFSRSHDKQQTTLTSGRSNTAVATRASLICYKCGVEGHVASRCSKTWPVASSSAQPADTPSVVKRVDVCGMKPVTGIITQFGEQFSFCFDSGADCSLIKESVSRRLVGTLQHTIVTLTGVGKSSVLCDSQILSSVALSGHDVQILFHIIPDDYLNNDILIGRDLLALGLSVHISSDKLTIVEKPSLVNICNVGNAVADFQNVDTDMPDDLKPRLIELLSCFKESFVEGTPTSRVKTGELEINLIDPNKIVQRRPYHLSPEERMIVRNKCSELLSAGVIRSSKSPFSSPILLVKKRDGTDRMCVDYRELNSNTVPDRYPLPLIGDQVQRLSGARFYTCLDMASGFYQVPINVESNSIEKTAFITPDAHYEFTAMPFGLRNAPSVYQRAINTALGDLAHSYVIVYMDDLVIPANNVEQGLERLRVVLKTLSDAGFSFNIKKCAFLKKKVQFLGYEISEGEIRPNPRKIIALTSSPPPQTITQLRQFLGLASYFRQFVNNFSLKMAPLYRLLANNNSKITWTTEYETIRQDIISLLTSSPVLMLFDPELPIELHTDASSEGYGAILFQRAGTKLHPVEYYSKRTTHTESRYHSYELETLAVVNSVKHFRHYLYGRTFTVVTDCNSLKASRTKVDLTPRVHRWWAFLQAFDFDIQYREGRRMAHVDFFSRNHLPQVNNTAVSDTPSLGRENYVVEKRINLAELSSNWLQAEQRRDPEYNEIITKLESDDLDVESCRIYELRSNVLYRRIQRNNRNIWLPIVPRAFRWSIINHIHESILHLGWDKTLEKAYQHYWFPNMSKYVRKFVENCITCRVAKSRSGKQQIELHPIPKANIPWHTIHIDATGKLSGKNDQKEYVFVLVDAFTKYVLLRHSTRINTDSVISALKASISLFGTPVRVIADQGRCFANKDFKDFCASHNIHLHLIATGSCRANGQVERIMSTLKNMLTVIETSPNRSWQDALDDVQLSINSTIHRVTKASPLELLIGRVARPLNLLTVDDHEVEVDVEEIRDQANRLLKNNACLDKARFDQSRAKLSSFSVGDYVLTENHERNQTKLDSKYKGPYEVIEVLDGDRYHLKSLNCNRVYKYARDRLRPLPQSYVPTELDPCLSDDNDGKIFVQNFFCSK</sequence>
<dbReference type="GO" id="GO:0008270">
    <property type="term" value="F:zinc ion binding"/>
    <property type="evidence" value="ECO:0007669"/>
    <property type="project" value="UniProtKB-KW"/>
</dbReference>
<keyword evidence="9" id="KW-0479">Metal-binding</keyword>
<keyword evidence="2" id="KW-0645">Protease</keyword>
<dbReference type="InterPro" id="IPR043128">
    <property type="entry name" value="Rev_trsase/Diguanyl_cyclase"/>
</dbReference>
<dbReference type="EMBL" id="CAKOGL010000016">
    <property type="protein sequence ID" value="CAH2096279.1"/>
    <property type="molecule type" value="Genomic_DNA"/>
</dbReference>
<dbReference type="FunFam" id="3.30.70.270:FF:000020">
    <property type="entry name" value="Transposon Tf2-6 polyprotein-like Protein"/>
    <property type="match status" value="1"/>
</dbReference>
<protein>
    <recommendedName>
        <fullName evidence="1">RNA-directed DNA polymerase</fullName>
        <ecNumber evidence="1">2.7.7.49</ecNumber>
    </recommendedName>
</protein>
<dbReference type="GO" id="GO:0003964">
    <property type="term" value="F:RNA-directed DNA polymerase activity"/>
    <property type="evidence" value="ECO:0007669"/>
    <property type="project" value="UniProtKB-KW"/>
</dbReference>
<dbReference type="InterPro" id="IPR036397">
    <property type="entry name" value="RNaseH_sf"/>
</dbReference>
<dbReference type="EC" id="2.7.7.49" evidence="1"/>
<dbReference type="CDD" id="cd00303">
    <property type="entry name" value="retropepsin_like"/>
    <property type="match status" value="1"/>
</dbReference>
<keyword evidence="5" id="KW-0540">Nuclease</keyword>
<evidence type="ECO:0000256" key="8">
    <source>
        <dbReference type="ARBA" id="ARBA00022918"/>
    </source>
</evidence>
<dbReference type="GO" id="GO:0042575">
    <property type="term" value="C:DNA polymerase complex"/>
    <property type="evidence" value="ECO:0007669"/>
    <property type="project" value="UniProtKB-ARBA"/>
</dbReference>
<keyword evidence="9" id="KW-0862">Zinc</keyword>
<feature type="domain" description="Reverse transcriptase" evidence="12">
    <location>
        <begin position="417"/>
        <end position="598"/>
    </location>
</feature>
<accession>A0AAU9UEV2</accession>
<keyword evidence="4" id="KW-0548">Nucleotidyltransferase</keyword>
<dbReference type="PANTHER" id="PTHR37984">
    <property type="entry name" value="PROTEIN CBG26694"/>
    <property type="match status" value="1"/>
</dbReference>
<evidence type="ECO:0000259" key="12">
    <source>
        <dbReference type="PROSITE" id="PS50878"/>
    </source>
</evidence>
<dbReference type="InterPro" id="IPR001584">
    <property type="entry name" value="Integrase_cat-core"/>
</dbReference>
<dbReference type="Pfam" id="PF00665">
    <property type="entry name" value="rve"/>
    <property type="match status" value="1"/>
</dbReference>
<dbReference type="CDD" id="cd09274">
    <property type="entry name" value="RNase_HI_RT_Ty3"/>
    <property type="match status" value="1"/>
</dbReference>
<dbReference type="InterPro" id="IPR041373">
    <property type="entry name" value="RT_RNaseH"/>
</dbReference>
<dbReference type="PROSITE" id="PS50878">
    <property type="entry name" value="RT_POL"/>
    <property type="match status" value="1"/>
</dbReference>
<dbReference type="InterPro" id="IPR021109">
    <property type="entry name" value="Peptidase_aspartic_dom_sf"/>
</dbReference>
<dbReference type="FunFam" id="1.10.340.70:FF:000001">
    <property type="entry name" value="Retrovirus-related Pol polyprotein from transposon gypsy-like Protein"/>
    <property type="match status" value="1"/>
</dbReference>
<dbReference type="Pfam" id="PF17917">
    <property type="entry name" value="RT_RNaseH"/>
    <property type="match status" value="1"/>
</dbReference>
<dbReference type="Gene3D" id="3.30.420.10">
    <property type="entry name" value="Ribonuclease H-like superfamily/Ribonuclease H"/>
    <property type="match status" value="1"/>
</dbReference>
<dbReference type="InterPro" id="IPR041588">
    <property type="entry name" value="Integrase_H2C2"/>
</dbReference>
<dbReference type="FunFam" id="3.10.10.10:FF:000007">
    <property type="entry name" value="Retrovirus-related Pol polyprotein from transposon 17.6-like Protein"/>
    <property type="match status" value="1"/>
</dbReference>
<evidence type="ECO:0000256" key="4">
    <source>
        <dbReference type="ARBA" id="ARBA00022695"/>
    </source>
</evidence>
<gene>
    <name evidence="14" type="ORF">EEDITHA_LOCUS11640</name>
</gene>
<dbReference type="Gene3D" id="3.10.10.10">
    <property type="entry name" value="HIV Type 1 Reverse Transcriptase, subunit A, domain 1"/>
    <property type="match status" value="1"/>
</dbReference>
<dbReference type="InterPro" id="IPR000477">
    <property type="entry name" value="RT_dom"/>
</dbReference>
<dbReference type="GO" id="GO:0006508">
    <property type="term" value="P:proteolysis"/>
    <property type="evidence" value="ECO:0007669"/>
    <property type="project" value="UniProtKB-KW"/>
</dbReference>
<evidence type="ECO:0000256" key="3">
    <source>
        <dbReference type="ARBA" id="ARBA00022679"/>
    </source>
</evidence>
<dbReference type="PANTHER" id="PTHR37984:SF5">
    <property type="entry name" value="PROTEIN NYNRIN-LIKE"/>
    <property type="match status" value="1"/>
</dbReference>
<evidence type="ECO:0000256" key="1">
    <source>
        <dbReference type="ARBA" id="ARBA00012493"/>
    </source>
</evidence>
<dbReference type="Gene3D" id="2.40.70.10">
    <property type="entry name" value="Acid Proteases"/>
    <property type="match status" value="1"/>
</dbReference>
<dbReference type="SUPFAM" id="SSF53098">
    <property type="entry name" value="Ribonuclease H-like"/>
    <property type="match status" value="1"/>
</dbReference>
<keyword evidence="8" id="KW-0695">RNA-directed DNA polymerase</keyword>
<dbReference type="CDD" id="cd01647">
    <property type="entry name" value="RT_LTR"/>
    <property type="match status" value="1"/>
</dbReference>
<feature type="domain" description="CCHC-type" evidence="10">
    <location>
        <begin position="174"/>
        <end position="189"/>
    </location>
</feature>
<dbReference type="InterPro" id="IPR043502">
    <property type="entry name" value="DNA/RNA_pol_sf"/>
</dbReference>
<dbReference type="GO" id="GO:0003676">
    <property type="term" value="F:nucleic acid binding"/>
    <property type="evidence" value="ECO:0007669"/>
    <property type="project" value="InterPro"/>
</dbReference>
<evidence type="ECO:0000256" key="7">
    <source>
        <dbReference type="ARBA" id="ARBA00022801"/>
    </source>
</evidence>
<dbReference type="InterPro" id="IPR050951">
    <property type="entry name" value="Retrovirus_Pol_polyprotein"/>
</dbReference>
<comment type="caution">
    <text evidence="14">The sequence shown here is derived from an EMBL/GenBank/DDBJ whole genome shotgun (WGS) entry which is preliminary data.</text>
</comment>
<dbReference type="Gene3D" id="1.10.340.70">
    <property type="match status" value="1"/>
</dbReference>
<evidence type="ECO:0000259" key="13">
    <source>
        <dbReference type="PROSITE" id="PS50994"/>
    </source>
</evidence>
<feature type="domain" description="Peptidase A2" evidence="11">
    <location>
        <begin position="229"/>
        <end position="308"/>
    </location>
</feature>
<dbReference type="InterPro" id="IPR001878">
    <property type="entry name" value="Znf_CCHC"/>
</dbReference>
<name>A0AAU9UEV2_EUPED</name>
<dbReference type="AlphaFoldDB" id="A0AAU9UEV2"/>
<dbReference type="PROSITE" id="PS50994">
    <property type="entry name" value="INTEGRASE"/>
    <property type="match status" value="1"/>
</dbReference>
<evidence type="ECO:0000313" key="14">
    <source>
        <dbReference type="EMBL" id="CAH2096279.1"/>
    </source>
</evidence>
<keyword evidence="7" id="KW-0378">Hydrolase</keyword>
<evidence type="ECO:0000256" key="9">
    <source>
        <dbReference type="PROSITE-ProRule" id="PRU00047"/>
    </source>
</evidence>
<evidence type="ECO:0000313" key="15">
    <source>
        <dbReference type="Proteomes" id="UP001153954"/>
    </source>
</evidence>
<keyword evidence="3" id="KW-0808">Transferase</keyword>
<dbReference type="PROSITE" id="PS50175">
    <property type="entry name" value="ASP_PROT_RETROV"/>
    <property type="match status" value="1"/>
</dbReference>
<feature type="domain" description="CCHC-type" evidence="10">
    <location>
        <begin position="131"/>
        <end position="145"/>
    </location>
</feature>
<keyword evidence="9" id="KW-0863">Zinc-finger</keyword>
<dbReference type="GO" id="GO:0004190">
    <property type="term" value="F:aspartic-type endopeptidase activity"/>
    <property type="evidence" value="ECO:0007669"/>
    <property type="project" value="InterPro"/>
</dbReference>